<dbReference type="PANTHER" id="PTHR30367">
    <property type="entry name" value="P-HYDROXYBENZOIC ACID EFFLUX PUMP SUBUNIT AAEA-RELATED"/>
    <property type="match status" value="1"/>
</dbReference>
<dbReference type="Gene3D" id="2.40.30.170">
    <property type="match status" value="1"/>
</dbReference>
<evidence type="ECO:0000313" key="4">
    <source>
        <dbReference type="EMBL" id="AMO24056.1"/>
    </source>
</evidence>
<dbReference type="InterPro" id="IPR058634">
    <property type="entry name" value="AaeA-lik-b-barrel"/>
</dbReference>
<reference evidence="4 5" key="1">
    <citation type="journal article" date="2014" name="Int. J. Syst. Evol. Microbiol.">
        <title>Ramlibacter solisilvae sp. nov., isolated from forest soil, and emended description of the genus Ramlibacter.</title>
        <authorList>
            <person name="Lee H.J."/>
            <person name="Lee S.H."/>
            <person name="Lee S.S."/>
            <person name="Lee J.S."/>
            <person name="Kim Y."/>
            <person name="Kim S.C."/>
            <person name="Jeon C.O."/>
        </authorList>
    </citation>
    <scope>NUCLEOTIDE SEQUENCE [LARGE SCALE GENOMIC DNA]</scope>
    <source>
        <strain evidence="4 5">5-10</strain>
    </source>
</reference>
<feature type="domain" description="p-hydroxybenzoic acid efflux pump subunit AaeA-like beta-barrel" evidence="3">
    <location>
        <begin position="247"/>
        <end position="340"/>
    </location>
</feature>
<evidence type="ECO:0000313" key="5">
    <source>
        <dbReference type="Proteomes" id="UP000070433"/>
    </source>
</evidence>
<dbReference type="OrthoDB" id="9811754at2"/>
<evidence type="ECO:0000256" key="1">
    <source>
        <dbReference type="SAM" id="Coils"/>
    </source>
</evidence>
<keyword evidence="5" id="KW-1185">Reference proteome</keyword>
<dbReference type="NCBIfam" id="NF007785">
    <property type="entry name" value="PRK10476.1"/>
    <property type="match status" value="1"/>
</dbReference>
<evidence type="ECO:0000259" key="2">
    <source>
        <dbReference type="Pfam" id="PF25917"/>
    </source>
</evidence>
<dbReference type="SUPFAM" id="SSF111369">
    <property type="entry name" value="HlyD-like secretion proteins"/>
    <property type="match status" value="2"/>
</dbReference>
<dbReference type="InterPro" id="IPR050393">
    <property type="entry name" value="MFP_Efflux_Pump"/>
</dbReference>
<organism evidence="4 5">
    <name type="scientific">Ramlibacter tataouinensis</name>
    <dbReference type="NCBI Taxonomy" id="94132"/>
    <lineage>
        <taxon>Bacteria</taxon>
        <taxon>Pseudomonadati</taxon>
        <taxon>Pseudomonadota</taxon>
        <taxon>Betaproteobacteria</taxon>
        <taxon>Burkholderiales</taxon>
        <taxon>Comamonadaceae</taxon>
        <taxon>Ramlibacter</taxon>
    </lineage>
</organism>
<evidence type="ECO:0000259" key="3">
    <source>
        <dbReference type="Pfam" id="PF25963"/>
    </source>
</evidence>
<dbReference type="Pfam" id="PF25963">
    <property type="entry name" value="Beta-barrel_AAEA"/>
    <property type="match status" value="1"/>
</dbReference>
<feature type="coiled-coil region" evidence="1">
    <location>
        <begin position="154"/>
        <end position="181"/>
    </location>
</feature>
<dbReference type="Pfam" id="PF25917">
    <property type="entry name" value="BSH_RND"/>
    <property type="match status" value="1"/>
</dbReference>
<sequence>MEARSFSRRRPIWLLLSLAIIAAAIVFAIVVASQSRPSTDDANLDAEIVHVAATVGGRVVKLPVHENKLVRKGELLFQVDPVPYQLAVAQATANVEVARAALETQRRIVATQRSNSAIASAQSRKAETNYGLSERTEGRLQPLTDKGYVPAQQLDQAQVALRDAETSLRQSKEQALAAQRAVDSDAGAAASVQAGIAAQAIAQRSLEETTVVAPHNGRVVGLAVKTGEIVAPSQSLFTLIVTDEWFAIANMRETDLQQITIGNCATVYSMIDRAKAIRGEVESIGWGVLPGERANVPRSVPYVASSLNWVRVAHRFPVRIKLEEPPPELMRFGASAIVKVEHGAACRR</sequence>
<feature type="domain" description="Multidrug resistance protein MdtA-like barrel-sandwich hybrid" evidence="2">
    <location>
        <begin position="47"/>
        <end position="241"/>
    </location>
</feature>
<dbReference type="RefSeq" id="WP_061501355.1">
    <property type="nucleotide sequence ID" value="NZ_CP010951.1"/>
</dbReference>
<accession>A0A127JVL0</accession>
<dbReference type="AlphaFoldDB" id="A0A127JVL0"/>
<gene>
    <name evidence="4" type="ORF">UC35_15860</name>
</gene>
<protein>
    <submittedName>
        <fullName evidence="4">Hemolysin D</fullName>
    </submittedName>
</protein>
<dbReference type="EMBL" id="CP010951">
    <property type="protein sequence ID" value="AMO24056.1"/>
    <property type="molecule type" value="Genomic_DNA"/>
</dbReference>
<proteinExistence type="predicted"/>
<name>A0A127JVL0_9BURK</name>
<dbReference type="PANTHER" id="PTHR30367:SF1">
    <property type="entry name" value="MULTIDRUG RESISTANCE PROTEIN MDTN"/>
    <property type="match status" value="1"/>
</dbReference>
<dbReference type="Proteomes" id="UP000070433">
    <property type="component" value="Chromosome"/>
</dbReference>
<dbReference type="InterPro" id="IPR058625">
    <property type="entry name" value="MdtA-like_BSH"/>
</dbReference>
<dbReference type="Gene3D" id="2.40.50.100">
    <property type="match status" value="1"/>
</dbReference>
<keyword evidence="1" id="KW-0175">Coiled coil</keyword>